<name>A0A6N7XXQ9_9FIRM</name>
<evidence type="ECO:0000259" key="5">
    <source>
        <dbReference type="Pfam" id="PF18267"/>
    </source>
</evidence>
<evidence type="ECO:0000313" key="7">
    <source>
        <dbReference type="Proteomes" id="UP000469523"/>
    </source>
</evidence>
<dbReference type="InterPro" id="IPR023753">
    <property type="entry name" value="FAD/NAD-binding_dom"/>
</dbReference>
<dbReference type="PRINTS" id="PR00411">
    <property type="entry name" value="PNDRDTASEI"/>
</dbReference>
<dbReference type="SUPFAM" id="SSF51905">
    <property type="entry name" value="FAD/NAD(P)-binding domain"/>
    <property type="match status" value="1"/>
</dbReference>
<evidence type="ECO:0000256" key="3">
    <source>
        <dbReference type="ARBA" id="ARBA00022827"/>
    </source>
</evidence>
<dbReference type="InterPro" id="IPR050260">
    <property type="entry name" value="FAD-bd_OxRdtase"/>
</dbReference>
<accession>A0A6N7XXQ9</accession>
<keyword evidence="2" id="KW-0285">Flavoprotein</keyword>
<feature type="domain" description="FAD/NAD(P)-binding" evidence="4">
    <location>
        <begin position="4"/>
        <end position="294"/>
    </location>
</feature>
<dbReference type="InterPro" id="IPR041575">
    <property type="entry name" value="Rubredoxin_C"/>
</dbReference>
<dbReference type="InterPro" id="IPR036188">
    <property type="entry name" value="FAD/NAD-bd_sf"/>
</dbReference>
<proteinExistence type="predicted"/>
<gene>
    <name evidence="6" type="ORF">FYJ83_12200</name>
</gene>
<evidence type="ECO:0000256" key="1">
    <source>
        <dbReference type="ARBA" id="ARBA00001974"/>
    </source>
</evidence>
<comment type="cofactor">
    <cofactor evidence="1">
        <name>FAD</name>
        <dbReference type="ChEBI" id="CHEBI:57692"/>
    </cofactor>
</comment>
<dbReference type="AlphaFoldDB" id="A0A6N7XXQ9"/>
<dbReference type="PRINTS" id="PR00368">
    <property type="entry name" value="FADPNR"/>
</dbReference>
<dbReference type="InterPro" id="IPR016156">
    <property type="entry name" value="FAD/NAD-linked_Rdtase_dimer_sf"/>
</dbReference>
<dbReference type="PANTHER" id="PTHR43429:SF3">
    <property type="entry name" value="NITRITE REDUCTASE [NAD(P)H]"/>
    <property type="match status" value="1"/>
</dbReference>
<dbReference type="Gene3D" id="3.30.390.30">
    <property type="match status" value="1"/>
</dbReference>
<dbReference type="Gene3D" id="3.50.50.60">
    <property type="entry name" value="FAD/NAD(P)-binding domain"/>
    <property type="match status" value="2"/>
</dbReference>
<organism evidence="6 7">
    <name type="scientific">Tissierella pigra</name>
    <dbReference type="NCBI Taxonomy" id="2607614"/>
    <lineage>
        <taxon>Bacteria</taxon>
        <taxon>Bacillati</taxon>
        <taxon>Bacillota</taxon>
        <taxon>Tissierellia</taxon>
        <taxon>Tissierellales</taxon>
        <taxon>Tissierellaceae</taxon>
        <taxon>Tissierella</taxon>
    </lineage>
</organism>
<protein>
    <submittedName>
        <fullName evidence="6">NAD(P)/FAD-dependent oxidoreductase</fullName>
    </submittedName>
</protein>
<dbReference type="EMBL" id="VUNQ01000027">
    <property type="protein sequence ID" value="MSU02233.1"/>
    <property type="molecule type" value="Genomic_DNA"/>
</dbReference>
<dbReference type="PANTHER" id="PTHR43429">
    <property type="entry name" value="PYRIDINE NUCLEOTIDE-DISULFIDE OXIDOREDUCTASE DOMAIN-CONTAINING"/>
    <property type="match status" value="1"/>
</dbReference>
<dbReference type="Pfam" id="PF07992">
    <property type="entry name" value="Pyr_redox_2"/>
    <property type="match status" value="1"/>
</dbReference>
<evidence type="ECO:0000259" key="4">
    <source>
        <dbReference type="Pfam" id="PF07992"/>
    </source>
</evidence>
<dbReference type="RefSeq" id="WP_154440894.1">
    <property type="nucleotide sequence ID" value="NZ_JAHLPJ010000001.1"/>
</dbReference>
<feature type="domain" description="NADH-rubredoxin oxidoreductase C-terminal" evidence="5">
    <location>
        <begin position="313"/>
        <end position="382"/>
    </location>
</feature>
<comment type="caution">
    <text evidence="6">The sequence shown here is derived from an EMBL/GenBank/DDBJ whole genome shotgun (WGS) entry which is preliminary data.</text>
</comment>
<evidence type="ECO:0000256" key="2">
    <source>
        <dbReference type="ARBA" id="ARBA00022630"/>
    </source>
</evidence>
<sequence>MQDKIIIIGNGIAAISAIKSIREIDAESEIHLFGEEVFYPYSRLRLSKGLLSTLQEDNILLQKKVWYDDNNVNLYLGTKVVSIDTDKKTVKLFDDSLISYTKILIATGSSNMKPEIPGIDKEGIYTLRSLQDAWNIAHGFKDSKRILIIGGGVQGLETAWILSQMNKEVTVAHNCNRLMAKQLDSKASKILENNIYANNVQILFDCEVSEILGNSKVDGFKTSDGKTYTCDTIIYSIGASPNIEILKDTPLKLNRGVIVDEKMKTNMEEIFAAGDAAEYNGHIFGLWNIALNQGKVAGYNIADKDTIYEDITPVTTLNAFDISLFSMGIIDEDMATDIILDENVDKNIYNKIFIKDKKIIGAIVVGNIKSSAILKSAIEKETSIENIDYKNISFDNFIQELKSK</sequence>
<dbReference type="Pfam" id="PF18267">
    <property type="entry name" value="Rubredoxin_C"/>
    <property type="match status" value="1"/>
</dbReference>
<keyword evidence="3" id="KW-0274">FAD</keyword>
<reference evidence="6 7" key="1">
    <citation type="submission" date="2019-09" db="EMBL/GenBank/DDBJ databases">
        <title>In-depth cultivation of the pig gut microbiome towards novel bacterial diversity and tailored functional studies.</title>
        <authorList>
            <person name="Wylensek D."/>
            <person name="Hitch T.C.A."/>
            <person name="Clavel T."/>
        </authorList>
    </citation>
    <scope>NUCLEOTIDE SEQUENCE [LARGE SCALE GENOMIC DNA]</scope>
    <source>
        <strain evidence="6 7">WCA3-693-APC-4?</strain>
    </source>
</reference>
<dbReference type="Proteomes" id="UP000469523">
    <property type="component" value="Unassembled WGS sequence"/>
</dbReference>
<keyword evidence="7" id="KW-1185">Reference proteome</keyword>
<dbReference type="GO" id="GO:0016491">
    <property type="term" value="F:oxidoreductase activity"/>
    <property type="evidence" value="ECO:0007669"/>
    <property type="project" value="InterPro"/>
</dbReference>
<evidence type="ECO:0000313" key="6">
    <source>
        <dbReference type="EMBL" id="MSU02233.1"/>
    </source>
</evidence>